<sequence length="391" mass="43997">MNRSNLSTRLGCLLIAALLPASALAIDPPARETSRFALKTNYLEQADEGIYELAFDNAHQYVFAAVTDRVNREANRGYLYAFNPTSLKIEHRYEMPYRAFSLAMNQPQHRLYIGHTQSASLRISLLDTATGKLTKTSDRLSFKTPNAADSRFEHLRHMVYSQDADTLFVSYSNMLKTAQGTQPLHRLLMLDGTTLALKGEVKEAYKGTAYGLTLDEKTQKIYVGGRDYINEIDAKKQQVLRTIALKNTQPRLPSAQNLAVDADSARVFVVAFDHDDRSGPRDGLYIFDLRDGRQLGYVRTGAGANAVRYNPKYNELYVTNFTSGTLSVVDATTYAVTREFRTPVYPNQMVLSADGDTLYVGIKEGFNRDWDPDVFVEGAKERILRIDLRKS</sequence>
<dbReference type="InterPro" id="IPR011964">
    <property type="entry name" value="YVTN_b-propeller_repeat"/>
</dbReference>
<dbReference type="SUPFAM" id="SSF51004">
    <property type="entry name" value="C-terminal (heme d1) domain of cytochrome cd1-nitrite reductase"/>
    <property type="match status" value="1"/>
</dbReference>
<proteinExistence type="predicted"/>
<dbReference type="NCBIfam" id="TIGR02276">
    <property type="entry name" value="beta_rpt_yvtn"/>
    <property type="match status" value="1"/>
</dbReference>
<evidence type="ECO:0000256" key="1">
    <source>
        <dbReference type="SAM" id="SignalP"/>
    </source>
</evidence>
<dbReference type="InterPro" id="IPR015943">
    <property type="entry name" value="WD40/YVTN_repeat-like_dom_sf"/>
</dbReference>
<dbReference type="PANTHER" id="PTHR47197:SF3">
    <property type="entry name" value="DIHYDRO-HEME D1 DEHYDROGENASE"/>
    <property type="match status" value="1"/>
</dbReference>
<dbReference type="AlphaFoldDB" id="A0A485BPK2"/>
<reference evidence="2 3" key="1">
    <citation type="submission" date="2019-03" db="EMBL/GenBank/DDBJ databases">
        <authorList>
            <consortium name="Pathogen Informatics"/>
        </authorList>
    </citation>
    <scope>NUCLEOTIDE SEQUENCE [LARGE SCALE GENOMIC DNA]</scope>
    <source>
        <strain evidence="2 3">NCTC13038</strain>
    </source>
</reference>
<organism evidence="2 3">
    <name type="scientific">Raoultella terrigena</name>
    <name type="common">Klebsiella terrigena</name>
    <dbReference type="NCBI Taxonomy" id="577"/>
    <lineage>
        <taxon>Bacteria</taxon>
        <taxon>Pseudomonadati</taxon>
        <taxon>Pseudomonadota</taxon>
        <taxon>Gammaproteobacteria</taxon>
        <taxon>Enterobacterales</taxon>
        <taxon>Enterobacteriaceae</taxon>
        <taxon>Klebsiella/Raoultella group</taxon>
        <taxon>Raoultella</taxon>
    </lineage>
</organism>
<dbReference type="InterPro" id="IPR051200">
    <property type="entry name" value="Host-pathogen_enzymatic-act"/>
</dbReference>
<dbReference type="Gene3D" id="2.130.10.10">
    <property type="entry name" value="YVTN repeat-like/Quinoprotein amine dehydrogenase"/>
    <property type="match status" value="1"/>
</dbReference>
<dbReference type="InterPro" id="IPR011048">
    <property type="entry name" value="Haem_d1_sf"/>
</dbReference>
<evidence type="ECO:0000313" key="3">
    <source>
        <dbReference type="Proteomes" id="UP000332594"/>
    </source>
</evidence>
<keyword evidence="1" id="KW-0732">Signal</keyword>
<protein>
    <submittedName>
        <fullName evidence="2">Gluconolactonase</fullName>
    </submittedName>
</protein>
<evidence type="ECO:0000313" key="2">
    <source>
        <dbReference type="EMBL" id="VFS73892.1"/>
    </source>
</evidence>
<dbReference type="PANTHER" id="PTHR47197">
    <property type="entry name" value="PROTEIN NIRF"/>
    <property type="match status" value="1"/>
</dbReference>
<feature type="chain" id="PRO_5019763607" evidence="1">
    <location>
        <begin position="26"/>
        <end position="391"/>
    </location>
</feature>
<name>A0A485BPK2_RAOTE</name>
<dbReference type="RefSeq" id="WP_134526368.1">
    <property type="nucleotide sequence ID" value="NZ_BJNO01000017.1"/>
</dbReference>
<accession>A0A485BPK2</accession>
<dbReference type="Proteomes" id="UP000332594">
    <property type="component" value="Unassembled WGS sequence"/>
</dbReference>
<gene>
    <name evidence="2" type="primary">yncE_5</name>
    <name evidence="2" type="ORF">NCTC13038_03112</name>
</gene>
<feature type="signal peptide" evidence="1">
    <location>
        <begin position="1"/>
        <end position="25"/>
    </location>
</feature>
<dbReference type="EMBL" id="CAADJG010000002">
    <property type="protein sequence ID" value="VFS73892.1"/>
    <property type="molecule type" value="Genomic_DNA"/>
</dbReference>